<dbReference type="GO" id="GO:0006508">
    <property type="term" value="P:proteolysis"/>
    <property type="evidence" value="ECO:0007669"/>
    <property type="project" value="UniProtKB-KW"/>
</dbReference>
<dbReference type="SUPFAM" id="SSF53474">
    <property type="entry name" value="alpha/beta-Hydrolases"/>
    <property type="match status" value="1"/>
</dbReference>
<dbReference type="InterPro" id="IPR001563">
    <property type="entry name" value="Peptidase_S10"/>
</dbReference>
<keyword evidence="6" id="KW-1133">Transmembrane helix</keyword>
<organism evidence="7 8">
    <name type="scientific">Athelia psychrophila</name>
    <dbReference type="NCBI Taxonomy" id="1759441"/>
    <lineage>
        <taxon>Eukaryota</taxon>
        <taxon>Fungi</taxon>
        <taxon>Dikarya</taxon>
        <taxon>Basidiomycota</taxon>
        <taxon>Agaricomycotina</taxon>
        <taxon>Agaricomycetes</taxon>
        <taxon>Agaricomycetidae</taxon>
        <taxon>Atheliales</taxon>
        <taxon>Atheliaceae</taxon>
        <taxon>Athelia</taxon>
    </lineage>
</organism>
<keyword evidence="6" id="KW-0812">Transmembrane</keyword>
<dbReference type="Proteomes" id="UP000076532">
    <property type="component" value="Unassembled WGS sequence"/>
</dbReference>
<keyword evidence="2" id="KW-0121">Carboxypeptidase</keyword>
<reference evidence="7 8" key="1">
    <citation type="journal article" date="2016" name="Mol. Biol. Evol.">
        <title>Comparative Genomics of Early-Diverging Mushroom-Forming Fungi Provides Insights into the Origins of Lignocellulose Decay Capabilities.</title>
        <authorList>
            <person name="Nagy L.G."/>
            <person name="Riley R."/>
            <person name="Tritt A."/>
            <person name="Adam C."/>
            <person name="Daum C."/>
            <person name="Floudas D."/>
            <person name="Sun H."/>
            <person name="Yadav J.S."/>
            <person name="Pangilinan J."/>
            <person name="Larsson K.H."/>
            <person name="Matsuura K."/>
            <person name="Barry K."/>
            <person name="Labutti K."/>
            <person name="Kuo R."/>
            <person name="Ohm R.A."/>
            <person name="Bhattacharya S.S."/>
            <person name="Shirouzu T."/>
            <person name="Yoshinaga Y."/>
            <person name="Martin F.M."/>
            <person name="Grigoriev I.V."/>
            <person name="Hibbett D.S."/>
        </authorList>
    </citation>
    <scope>NUCLEOTIDE SEQUENCE [LARGE SCALE GENOMIC DNA]</scope>
    <source>
        <strain evidence="7 8">CBS 109695</strain>
    </source>
</reference>
<gene>
    <name evidence="7" type="ORF">FIBSPDRAFT_1049459</name>
</gene>
<dbReference type="Pfam" id="PF00450">
    <property type="entry name" value="Peptidase_S10"/>
    <property type="match status" value="1"/>
</dbReference>
<feature type="transmembrane region" description="Helical" evidence="6">
    <location>
        <begin position="709"/>
        <end position="729"/>
    </location>
</feature>
<evidence type="ECO:0000256" key="1">
    <source>
        <dbReference type="ARBA" id="ARBA00009431"/>
    </source>
</evidence>
<name>A0A166C5Q8_9AGAM</name>
<evidence type="ECO:0000256" key="5">
    <source>
        <dbReference type="ARBA" id="ARBA00023180"/>
    </source>
</evidence>
<evidence type="ECO:0000256" key="6">
    <source>
        <dbReference type="SAM" id="Phobius"/>
    </source>
</evidence>
<evidence type="ECO:0000256" key="2">
    <source>
        <dbReference type="ARBA" id="ARBA00022645"/>
    </source>
</evidence>
<evidence type="ECO:0000256" key="3">
    <source>
        <dbReference type="ARBA" id="ARBA00022670"/>
    </source>
</evidence>
<accession>A0A166C5Q8</accession>
<dbReference type="STRING" id="436010.A0A166C5Q8"/>
<keyword evidence="3" id="KW-0645">Protease</keyword>
<dbReference type="OrthoDB" id="9451547at2759"/>
<keyword evidence="6" id="KW-0472">Membrane</keyword>
<evidence type="ECO:0000256" key="4">
    <source>
        <dbReference type="ARBA" id="ARBA00022801"/>
    </source>
</evidence>
<dbReference type="AlphaFoldDB" id="A0A166C5Q8"/>
<keyword evidence="5" id="KW-0325">Glycoprotein</keyword>
<dbReference type="PANTHER" id="PTHR35043">
    <property type="entry name" value="TRANSCRIPTION FACTOR DOMAIN-CONTAINING PROTEIN"/>
    <property type="match status" value="1"/>
</dbReference>
<feature type="transmembrane region" description="Helical" evidence="6">
    <location>
        <begin position="669"/>
        <end position="689"/>
    </location>
</feature>
<evidence type="ECO:0000313" key="7">
    <source>
        <dbReference type="EMBL" id="KZP13319.1"/>
    </source>
</evidence>
<proteinExistence type="inferred from homology"/>
<dbReference type="EMBL" id="KV417634">
    <property type="protein sequence ID" value="KZP13319.1"/>
    <property type="molecule type" value="Genomic_DNA"/>
</dbReference>
<dbReference type="GO" id="GO:0004185">
    <property type="term" value="F:serine-type carboxypeptidase activity"/>
    <property type="evidence" value="ECO:0007669"/>
    <property type="project" value="InterPro"/>
</dbReference>
<dbReference type="InterPro" id="IPR029058">
    <property type="entry name" value="AB_hydrolase_fold"/>
</dbReference>
<feature type="transmembrane region" description="Helical" evidence="6">
    <location>
        <begin position="639"/>
        <end position="657"/>
    </location>
</feature>
<comment type="similarity">
    <text evidence="1">Belongs to the peptidase S10 family.</text>
</comment>
<dbReference type="PANTHER" id="PTHR35043:SF7">
    <property type="entry name" value="TRANSCRIPTION FACTOR DOMAIN-CONTAINING PROTEIN"/>
    <property type="match status" value="1"/>
</dbReference>
<protein>
    <submittedName>
        <fullName evidence="7">Uncharacterized protein</fullName>
    </submittedName>
</protein>
<dbReference type="InterPro" id="IPR021109">
    <property type="entry name" value="Peptidase_aspartic_dom_sf"/>
</dbReference>
<sequence>MKQPGPLPSSAACAQLAVSLFWGFEKANGSLTVVNANDDEPFLGFFLEVRIVSKPCTPVLTTDASAAQNGPLEIQDDYTIKQNNYSWSKQADTFWVDQPAGAGFSTTDADGYGASHLPSRFPPSLAAQFWQRTCTVADQEQVGEDFVGFLANLVAVWTMRGSRTSTGMPRPRWTRGTVTNEDDTYVAVMVGTQVSSLIVGVGASNKFMGGTSTGKAVSVAYGSGSFSGTEYTESVTFAGATVATSSSGFTGVDGIIGFGPVIFWVERVDARPVNTTITSLPISDVSSILANSVNATASAQRCDNIDNCRTLYDIIQSCVVTILACTWFAIHRNIPVPQPMQRHPKIFVRFAKSVWRALLDQKESLIVFLVAFLAPEWILAWALRQAIVAWKLAGQLEKARSKAIEAWKAIEEHSSPDKYTHIRADSEGIHLISTTYATCKNREGNCEQCDRVAAEKRVAKGDECWTWSHGFLAAMGGFHCYTEVGPQYPLSPANVVELVTRGHLVPPTVYELSDRSKGGWVSKGVAIVQTVWFVVQCIARSAEDLLVTRLEVMTLAYTVMTVAMYTAWWAKPLNVTCAIRVPEEELQKEDVYKYYSIWQRIGNYVLGGQDDFVDLRQYKAVPTFWAGKADLRETLMADSIGIVVAMAFGAVHCISWYSDFQTDLQRHLWRLSAVAIVAIPPSLYITGYLGHSLTSGTAKPPRLGMLLTGVMYTTTFVIYITARLVLIILSCTSLRGLPVSAYETVRWTTLIPHV</sequence>
<dbReference type="Gene3D" id="2.40.70.10">
    <property type="entry name" value="Acid Proteases"/>
    <property type="match status" value="1"/>
</dbReference>
<evidence type="ECO:0000313" key="8">
    <source>
        <dbReference type="Proteomes" id="UP000076532"/>
    </source>
</evidence>
<keyword evidence="4" id="KW-0378">Hydrolase</keyword>
<dbReference type="SUPFAM" id="SSF50630">
    <property type="entry name" value="Acid proteases"/>
    <property type="match status" value="1"/>
</dbReference>
<keyword evidence="8" id="KW-1185">Reference proteome</keyword>
<dbReference type="Gene3D" id="3.40.50.1820">
    <property type="entry name" value="alpha/beta hydrolase"/>
    <property type="match status" value="1"/>
</dbReference>